<evidence type="ECO:0000313" key="2">
    <source>
        <dbReference type="EMBL" id="KAK3774087.1"/>
    </source>
</evidence>
<gene>
    <name evidence="2" type="ORF">RRG08_030169</name>
</gene>
<sequence>MGRVWLTAEHPRDPRQTPGNPGRPGAAMIVPADVVSTAAGEPGARASGARPYVPPCTSFLLLPSMFSDSPPSYIFLHLSCGNPSRAASSEPRAAVQEGGAHFRDARAAGRPLKHQQIGPRYIIRASGIQTQLGAADTLLGVCLSSGSVRDMRWFYSGQPDLDLAVCLAAPREKSGVLLNPQQYRILELAMSRAAEQRLYCPVYCAVTQAPQRCQNHRRSTPH</sequence>
<dbReference type="EMBL" id="JAWDGP010003469">
    <property type="protein sequence ID" value="KAK3774087.1"/>
    <property type="molecule type" value="Genomic_DNA"/>
</dbReference>
<dbReference type="AlphaFoldDB" id="A0AAE0ZT45"/>
<organism evidence="2 3">
    <name type="scientific">Elysia crispata</name>
    <name type="common">lettuce slug</name>
    <dbReference type="NCBI Taxonomy" id="231223"/>
    <lineage>
        <taxon>Eukaryota</taxon>
        <taxon>Metazoa</taxon>
        <taxon>Spiralia</taxon>
        <taxon>Lophotrochozoa</taxon>
        <taxon>Mollusca</taxon>
        <taxon>Gastropoda</taxon>
        <taxon>Heterobranchia</taxon>
        <taxon>Euthyneura</taxon>
        <taxon>Panpulmonata</taxon>
        <taxon>Sacoglossa</taxon>
        <taxon>Placobranchoidea</taxon>
        <taxon>Plakobranchidae</taxon>
        <taxon>Elysia</taxon>
    </lineage>
</organism>
<keyword evidence="3" id="KW-1185">Reference proteome</keyword>
<proteinExistence type="predicted"/>
<feature type="region of interest" description="Disordered" evidence="1">
    <location>
        <begin position="1"/>
        <end position="27"/>
    </location>
</feature>
<dbReference type="Proteomes" id="UP001283361">
    <property type="component" value="Unassembled WGS sequence"/>
</dbReference>
<protein>
    <submittedName>
        <fullName evidence="2">Uncharacterized protein</fullName>
    </submittedName>
</protein>
<evidence type="ECO:0000256" key="1">
    <source>
        <dbReference type="SAM" id="MobiDB-lite"/>
    </source>
</evidence>
<accession>A0AAE0ZT45</accession>
<evidence type="ECO:0000313" key="3">
    <source>
        <dbReference type="Proteomes" id="UP001283361"/>
    </source>
</evidence>
<reference evidence="2" key="1">
    <citation type="journal article" date="2023" name="G3 (Bethesda)">
        <title>A reference genome for the long-term kleptoplast-retaining sea slug Elysia crispata morphotype clarki.</title>
        <authorList>
            <person name="Eastman K.E."/>
            <person name="Pendleton A.L."/>
            <person name="Shaikh M.A."/>
            <person name="Suttiyut T."/>
            <person name="Ogas R."/>
            <person name="Tomko P."/>
            <person name="Gavelis G."/>
            <person name="Widhalm J.R."/>
            <person name="Wisecaver J.H."/>
        </authorList>
    </citation>
    <scope>NUCLEOTIDE SEQUENCE</scope>
    <source>
        <strain evidence="2">ECLA1</strain>
    </source>
</reference>
<comment type="caution">
    <text evidence="2">The sequence shown here is derived from an EMBL/GenBank/DDBJ whole genome shotgun (WGS) entry which is preliminary data.</text>
</comment>
<name>A0AAE0ZT45_9GAST</name>